<organism evidence="8 9">
    <name type="scientific">Kaistia hirudinis</name>
    <dbReference type="NCBI Taxonomy" id="1293440"/>
    <lineage>
        <taxon>Bacteria</taxon>
        <taxon>Pseudomonadati</taxon>
        <taxon>Pseudomonadota</taxon>
        <taxon>Alphaproteobacteria</taxon>
        <taxon>Hyphomicrobiales</taxon>
        <taxon>Kaistiaceae</taxon>
        <taxon>Kaistia</taxon>
    </lineage>
</organism>
<evidence type="ECO:0000256" key="5">
    <source>
        <dbReference type="ARBA" id="ARBA00022989"/>
    </source>
</evidence>
<evidence type="ECO:0000256" key="1">
    <source>
        <dbReference type="ARBA" id="ARBA00004141"/>
    </source>
</evidence>
<feature type="transmembrane region" description="Helical" evidence="7">
    <location>
        <begin position="122"/>
        <end position="146"/>
    </location>
</feature>
<evidence type="ECO:0000313" key="9">
    <source>
        <dbReference type="Proteomes" id="UP000553963"/>
    </source>
</evidence>
<dbReference type="PANTHER" id="PTHR36838:SF1">
    <property type="entry name" value="SLR1864 PROTEIN"/>
    <property type="match status" value="1"/>
</dbReference>
<keyword evidence="2" id="KW-0813">Transport</keyword>
<evidence type="ECO:0000313" key="8">
    <source>
        <dbReference type="EMBL" id="MBB3930507.1"/>
    </source>
</evidence>
<keyword evidence="6 7" id="KW-0472">Membrane</keyword>
<comment type="subcellular location">
    <subcellularLocation>
        <location evidence="1">Membrane</location>
        <topology evidence="1">Multi-pass membrane protein</topology>
    </subcellularLocation>
</comment>
<feature type="transmembrane region" description="Helical" evidence="7">
    <location>
        <begin position="250"/>
        <end position="270"/>
    </location>
</feature>
<evidence type="ECO:0000256" key="3">
    <source>
        <dbReference type="ARBA" id="ARBA00022475"/>
    </source>
</evidence>
<dbReference type="PANTHER" id="PTHR36838">
    <property type="entry name" value="AUXIN EFFLUX CARRIER FAMILY PROTEIN"/>
    <property type="match status" value="1"/>
</dbReference>
<proteinExistence type="predicted"/>
<dbReference type="GO" id="GO:0055085">
    <property type="term" value="P:transmembrane transport"/>
    <property type="evidence" value="ECO:0007669"/>
    <property type="project" value="InterPro"/>
</dbReference>
<protein>
    <submittedName>
        <fullName evidence="8">Putative permease</fullName>
    </submittedName>
</protein>
<evidence type="ECO:0000256" key="7">
    <source>
        <dbReference type="SAM" id="Phobius"/>
    </source>
</evidence>
<feature type="transmembrane region" description="Helical" evidence="7">
    <location>
        <begin position="65"/>
        <end position="89"/>
    </location>
</feature>
<evidence type="ECO:0000256" key="4">
    <source>
        <dbReference type="ARBA" id="ARBA00022692"/>
    </source>
</evidence>
<dbReference type="Pfam" id="PF03547">
    <property type="entry name" value="Mem_trans"/>
    <property type="match status" value="1"/>
</dbReference>
<keyword evidence="4 7" id="KW-0812">Transmembrane</keyword>
<feature type="transmembrane region" description="Helical" evidence="7">
    <location>
        <begin position="96"/>
        <end position="116"/>
    </location>
</feature>
<gene>
    <name evidence="8" type="ORF">GGR25_001546</name>
</gene>
<evidence type="ECO:0000256" key="2">
    <source>
        <dbReference type="ARBA" id="ARBA00022448"/>
    </source>
</evidence>
<dbReference type="EMBL" id="JACIDS010000002">
    <property type="protein sequence ID" value="MBB3930507.1"/>
    <property type="molecule type" value="Genomic_DNA"/>
</dbReference>
<comment type="caution">
    <text evidence="8">The sequence shown here is derived from an EMBL/GenBank/DDBJ whole genome shotgun (WGS) entry which is preliminary data.</text>
</comment>
<feature type="transmembrane region" description="Helical" evidence="7">
    <location>
        <begin position="222"/>
        <end position="244"/>
    </location>
</feature>
<reference evidence="8 9" key="1">
    <citation type="submission" date="2020-08" db="EMBL/GenBank/DDBJ databases">
        <title>Genomic Encyclopedia of Type Strains, Phase IV (KMG-IV): sequencing the most valuable type-strain genomes for metagenomic binning, comparative biology and taxonomic classification.</title>
        <authorList>
            <person name="Goeker M."/>
        </authorList>
    </citation>
    <scope>NUCLEOTIDE SEQUENCE [LARGE SCALE GENOMIC DNA]</scope>
    <source>
        <strain evidence="8 9">DSM 25966</strain>
    </source>
</reference>
<keyword evidence="9" id="KW-1185">Reference proteome</keyword>
<feature type="transmembrane region" description="Helical" evidence="7">
    <location>
        <begin position="190"/>
        <end position="210"/>
    </location>
</feature>
<accession>A0A840AN78</accession>
<sequence length="306" mass="31547">MTAILQDIGAILFVLALGYVAGKREAFTQDQAAGFNKLVLDFCLPAVLFVSIVKSTREELLSDGTLLYLSLGVLVGWYAVAFGVARLVFHRTSREAGVAGLSAAAPTVGFLGLAVLSPLYGGAAALSVAVMALVVNVVQVPLGMFFVASTGSKPGAAVVSAMKEPVVLAPLIAVLLVLAGIRVPEMLLPPLALIGHANSGLAVFAAGVVLSAHKATFDREVLWNAGVKMVLMPATMLAAALFFGVRGDNLQQIVLLSALPPAFTGAVVAGRFQTYVAPASSTLIVGALSFAAAAPFWIWLARIFGG</sequence>
<name>A0A840AN78_9HYPH</name>
<dbReference type="InterPro" id="IPR004776">
    <property type="entry name" value="Mem_transp_PIN-like"/>
</dbReference>
<feature type="transmembrane region" description="Helical" evidence="7">
    <location>
        <begin position="6"/>
        <end position="22"/>
    </location>
</feature>
<keyword evidence="3" id="KW-1003">Cell membrane</keyword>
<keyword evidence="5 7" id="KW-1133">Transmembrane helix</keyword>
<evidence type="ECO:0000256" key="6">
    <source>
        <dbReference type="ARBA" id="ARBA00023136"/>
    </source>
</evidence>
<dbReference type="Proteomes" id="UP000553963">
    <property type="component" value="Unassembled WGS sequence"/>
</dbReference>
<feature type="transmembrane region" description="Helical" evidence="7">
    <location>
        <begin position="282"/>
        <end position="300"/>
    </location>
</feature>
<feature type="transmembrane region" description="Helical" evidence="7">
    <location>
        <begin position="166"/>
        <end position="184"/>
    </location>
</feature>
<feature type="transmembrane region" description="Helical" evidence="7">
    <location>
        <begin position="34"/>
        <end position="53"/>
    </location>
</feature>
<dbReference type="AlphaFoldDB" id="A0A840AN78"/>
<dbReference type="GO" id="GO:0016020">
    <property type="term" value="C:membrane"/>
    <property type="evidence" value="ECO:0007669"/>
    <property type="project" value="UniProtKB-SubCell"/>
</dbReference>
<dbReference type="RefSeq" id="WP_183398158.1">
    <property type="nucleotide sequence ID" value="NZ_JACIDS010000002.1"/>
</dbReference>